<keyword evidence="2" id="KW-1133">Transmembrane helix</keyword>
<dbReference type="Proteomes" id="UP000053259">
    <property type="component" value="Unassembled WGS sequence"/>
</dbReference>
<keyword evidence="2" id="KW-0472">Membrane</keyword>
<feature type="compositionally biased region" description="Basic and acidic residues" evidence="1">
    <location>
        <begin position="477"/>
        <end position="489"/>
    </location>
</feature>
<feature type="compositionally biased region" description="Acidic residues" evidence="1">
    <location>
        <begin position="529"/>
        <end position="541"/>
    </location>
</feature>
<feature type="compositionally biased region" description="Polar residues" evidence="1">
    <location>
        <begin position="411"/>
        <end position="425"/>
    </location>
</feature>
<dbReference type="RefSeq" id="XP_016210906.1">
    <property type="nucleotide sequence ID" value="XM_016361331.1"/>
</dbReference>
<keyword evidence="4" id="KW-1185">Reference proteome</keyword>
<dbReference type="InParanoid" id="A0A0D1YJL7"/>
<feature type="compositionally biased region" description="Polar residues" evidence="1">
    <location>
        <begin position="378"/>
        <end position="397"/>
    </location>
</feature>
<dbReference type="HOGENOM" id="CLU_468679_0_0_1"/>
<protein>
    <submittedName>
        <fullName evidence="3">Uncharacterized protein</fullName>
    </submittedName>
</protein>
<dbReference type="VEuPathDB" id="FungiDB:PV09_07552"/>
<reference evidence="3 4" key="1">
    <citation type="submission" date="2015-01" db="EMBL/GenBank/DDBJ databases">
        <title>The Genome Sequence of Ochroconis gallopava CBS43764.</title>
        <authorList>
            <consortium name="The Broad Institute Genomics Platform"/>
            <person name="Cuomo C."/>
            <person name="de Hoog S."/>
            <person name="Gorbushina A."/>
            <person name="Stielow B."/>
            <person name="Teixiera M."/>
            <person name="Abouelleil A."/>
            <person name="Chapman S.B."/>
            <person name="Priest M."/>
            <person name="Young S.K."/>
            <person name="Wortman J."/>
            <person name="Nusbaum C."/>
            <person name="Birren B."/>
        </authorList>
    </citation>
    <scope>NUCLEOTIDE SEQUENCE [LARGE SCALE GENOMIC DNA]</scope>
    <source>
        <strain evidence="3 4">CBS 43764</strain>
    </source>
</reference>
<proteinExistence type="predicted"/>
<feature type="compositionally biased region" description="Basic and acidic residues" evidence="1">
    <location>
        <begin position="518"/>
        <end position="528"/>
    </location>
</feature>
<dbReference type="GeneID" id="27315525"/>
<dbReference type="AlphaFoldDB" id="A0A0D1YJL7"/>
<organism evidence="3 4">
    <name type="scientific">Verruconis gallopava</name>
    <dbReference type="NCBI Taxonomy" id="253628"/>
    <lineage>
        <taxon>Eukaryota</taxon>
        <taxon>Fungi</taxon>
        <taxon>Dikarya</taxon>
        <taxon>Ascomycota</taxon>
        <taxon>Pezizomycotina</taxon>
        <taxon>Dothideomycetes</taxon>
        <taxon>Pleosporomycetidae</taxon>
        <taxon>Venturiales</taxon>
        <taxon>Sympoventuriaceae</taxon>
        <taxon>Verruconis</taxon>
    </lineage>
</organism>
<feature type="transmembrane region" description="Helical" evidence="2">
    <location>
        <begin position="54"/>
        <end position="75"/>
    </location>
</feature>
<accession>A0A0D1YJL7</accession>
<evidence type="ECO:0000313" key="4">
    <source>
        <dbReference type="Proteomes" id="UP000053259"/>
    </source>
</evidence>
<feature type="transmembrane region" description="Helical" evidence="2">
    <location>
        <begin position="12"/>
        <end position="30"/>
    </location>
</feature>
<sequence>MEAFFRVVSPNPAANFAFANLLLLTVSTFVPEPNHLGRLLHPQRYFNGRDWHHLIYYFLWMPSACLASSIANALLRPADKRFWIEVLRHVNRPLGKSVSHSKKKHTNERLRAVLENMMQPTNVYCLLLQPTDRDNLVSITEHDDRKQTVKMIFLSEGQALFFFLLTTTLHESSLGLLFLLPLVAKVLAYLTAPCRHGQYHTESSTAEKEGLSTRRSTVPGLGVVIVRGQEFYVRQFGRIGTYGQVKYDSVTRSTATVARNAAHKSSVALLSLAQVLSVAGFMWLADWERGDLVPWLWFLQQTLAVFAWMSTRLSGLADKGRTEELLGKALSEHGHVILRDGKSHFGIQASLETQVVDGREQVEKVIKIFEQATELRNANPELSTTENETVRKNSASGPKTLESKTGKNEHATQNSSCSNLETGSPSHALEPMGTYVMQPDTDSLDKPSMTQETNKDDDNDETNIYEHSPQTPPSRLVKGDPEEPTKPLKTEPQTIESEKKENAPETPAKASGGVSEGDGTKENNSEDKSGEEEDEEEDEEDAQKTPTQPPAKQGVPILVLEDASPEATQVRAESGGEHIVDA</sequence>
<gene>
    <name evidence="3" type="ORF">PV09_07552</name>
</gene>
<feature type="compositionally biased region" description="Basic and acidic residues" evidence="1">
    <location>
        <begin position="401"/>
        <end position="410"/>
    </location>
</feature>
<name>A0A0D1YJL7_9PEZI</name>
<evidence type="ECO:0000256" key="2">
    <source>
        <dbReference type="SAM" id="Phobius"/>
    </source>
</evidence>
<evidence type="ECO:0000256" key="1">
    <source>
        <dbReference type="SAM" id="MobiDB-lite"/>
    </source>
</evidence>
<keyword evidence="2" id="KW-0812">Transmembrane</keyword>
<feature type="region of interest" description="Disordered" evidence="1">
    <location>
        <begin position="378"/>
        <end position="582"/>
    </location>
</feature>
<evidence type="ECO:0000313" key="3">
    <source>
        <dbReference type="EMBL" id="KIW01037.1"/>
    </source>
</evidence>
<dbReference type="EMBL" id="KN847558">
    <property type="protein sequence ID" value="KIW01037.1"/>
    <property type="molecule type" value="Genomic_DNA"/>
</dbReference>